<feature type="compositionally biased region" description="Polar residues" evidence="1">
    <location>
        <begin position="108"/>
        <end position="126"/>
    </location>
</feature>
<gene>
    <name evidence="2" type="ORF">HKW66_Vig0189040</name>
</gene>
<name>A0A8T0KUK7_PHAAN</name>
<evidence type="ECO:0000313" key="2">
    <source>
        <dbReference type="EMBL" id="KAG2403617.1"/>
    </source>
</evidence>
<feature type="compositionally biased region" description="Basic and acidic residues" evidence="1">
    <location>
        <begin position="42"/>
        <end position="74"/>
    </location>
</feature>
<feature type="region of interest" description="Disordered" evidence="1">
    <location>
        <begin position="42"/>
        <end position="126"/>
    </location>
</feature>
<dbReference type="AlphaFoldDB" id="A0A8T0KUK7"/>
<accession>A0A8T0KUK7</accession>
<dbReference type="EMBL" id="JABFOF010000003">
    <property type="protein sequence ID" value="KAG2403617.1"/>
    <property type="molecule type" value="Genomic_DNA"/>
</dbReference>
<proteinExistence type="predicted"/>
<sequence length="126" mass="13859">MSMDDPAEMMRVLQQKMDEMQQRHEEEMAAVKADCEARIAREIGRMDGGERVKDKGKGVEGERPPPDTEGDKTWRPSGSEAEESKAKSVHAESAAEDGRMISKRKSVPTRTTLSLAGQESEGPSAQ</sequence>
<evidence type="ECO:0000256" key="1">
    <source>
        <dbReference type="SAM" id="MobiDB-lite"/>
    </source>
</evidence>
<evidence type="ECO:0000313" key="3">
    <source>
        <dbReference type="Proteomes" id="UP000743370"/>
    </source>
</evidence>
<organism evidence="2 3">
    <name type="scientific">Phaseolus angularis</name>
    <name type="common">Azuki bean</name>
    <name type="synonym">Vigna angularis</name>
    <dbReference type="NCBI Taxonomy" id="3914"/>
    <lineage>
        <taxon>Eukaryota</taxon>
        <taxon>Viridiplantae</taxon>
        <taxon>Streptophyta</taxon>
        <taxon>Embryophyta</taxon>
        <taxon>Tracheophyta</taxon>
        <taxon>Spermatophyta</taxon>
        <taxon>Magnoliopsida</taxon>
        <taxon>eudicotyledons</taxon>
        <taxon>Gunneridae</taxon>
        <taxon>Pentapetalae</taxon>
        <taxon>rosids</taxon>
        <taxon>fabids</taxon>
        <taxon>Fabales</taxon>
        <taxon>Fabaceae</taxon>
        <taxon>Papilionoideae</taxon>
        <taxon>50 kb inversion clade</taxon>
        <taxon>NPAAA clade</taxon>
        <taxon>indigoferoid/millettioid clade</taxon>
        <taxon>Phaseoleae</taxon>
        <taxon>Vigna</taxon>
    </lineage>
</organism>
<dbReference type="Proteomes" id="UP000743370">
    <property type="component" value="Unassembled WGS sequence"/>
</dbReference>
<protein>
    <submittedName>
        <fullName evidence="2">Uncharacterized protein</fullName>
    </submittedName>
</protein>
<reference evidence="2 3" key="1">
    <citation type="submission" date="2020-05" db="EMBL/GenBank/DDBJ databases">
        <title>Vigna angularis (adzuki bean) Var. LongXiaoDou No. 4 denovo assembly.</title>
        <authorList>
            <person name="Xiang H."/>
        </authorList>
    </citation>
    <scope>NUCLEOTIDE SEQUENCE [LARGE SCALE GENOMIC DNA]</scope>
    <source>
        <tissue evidence="2">Leaf</tissue>
    </source>
</reference>
<comment type="caution">
    <text evidence="2">The sequence shown here is derived from an EMBL/GenBank/DDBJ whole genome shotgun (WGS) entry which is preliminary data.</text>
</comment>